<evidence type="ECO:0000259" key="1">
    <source>
        <dbReference type="Pfam" id="PF18718"/>
    </source>
</evidence>
<reference evidence="3" key="1">
    <citation type="submission" date="2023-03" db="EMBL/GenBank/DDBJ databases">
        <title>Massive genome expansion in bonnet fungi (Mycena s.s.) driven by repeated elements and novel gene families across ecological guilds.</title>
        <authorList>
            <consortium name="Lawrence Berkeley National Laboratory"/>
            <person name="Harder C.B."/>
            <person name="Miyauchi S."/>
            <person name="Viragh M."/>
            <person name="Kuo A."/>
            <person name="Thoen E."/>
            <person name="Andreopoulos B."/>
            <person name="Lu D."/>
            <person name="Skrede I."/>
            <person name="Drula E."/>
            <person name="Henrissat B."/>
            <person name="Morin E."/>
            <person name="Kohler A."/>
            <person name="Barry K."/>
            <person name="LaButti K."/>
            <person name="Morin E."/>
            <person name="Salamov A."/>
            <person name="Lipzen A."/>
            <person name="Mereny Z."/>
            <person name="Hegedus B."/>
            <person name="Baldrian P."/>
            <person name="Stursova M."/>
            <person name="Weitz H."/>
            <person name="Taylor A."/>
            <person name="Grigoriev I.V."/>
            <person name="Nagy L.G."/>
            <person name="Martin F."/>
            <person name="Kauserud H."/>
        </authorList>
    </citation>
    <scope>NUCLEOTIDE SEQUENCE</scope>
    <source>
        <strain evidence="3">CBHHK200</strain>
    </source>
</reference>
<protein>
    <recommendedName>
        <fullName evidence="5">CxC6 like cysteine cluster associated with KDZ domain-containing protein</fullName>
    </recommendedName>
</protein>
<name>A0AAD6S3B5_9AGAR</name>
<organism evidence="3 4">
    <name type="scientific">Mycena alexandri</name>
    <dbReference type="NCBI Taxonomy" id="1745969"/>
    <lineage>
        <taxon>Eukaryota</taxon>
        <taxon>Fungi</taxon>
        <taxon>Dikarya</taxon>
        <taxon>Basidiomycota</taxon>
        <taxon>Agaricomycotina</taxon>
        <taxon>Agaricomycetes</taxon>
        <taxon>Agaricomycetidae</taxon>
        <taxon>Agaricales</taxon>
        <taxon>Marasmiineae</taxon>
        <taxon>Mycenaceae</taxon>
        <taxon>Mycena</taxon>
    </lineage>
</organism>
<feature type="domain" description="CxC5 like cysteine cluster associated with KDZ" evidence="1">
    <location>
        <begin position="109"/>
        <end position="232"/>
    </location>
</feature>
<proteinExistence type="predicted"/>
<dbReference type="Proteomes" id="UP001218188">
    <property type="component" value="Unassembled WGS sequence"/>
</dbReference>
<evidence type="ECO:0000259" key="2">
    <source>
        <dbReference type="Pfam" id="PF18721"/>
    </source>
</evidence>
<accession>A0AAD6S3B5</accession>
<keyword evidence="4" id="KW-1185">Reference proteome</keyword>
<evidence type="ECO:0000313" key="4">
    <source>
        <dbReference type="Proteomes" id="UP001218188"/>
    </source>
</evidence>
<dbReference type="EMBL" id="JARJCM010000305">
    <property type="protein sequence ID" value="KAJ7019165.1"/>
    <property type="molecule type" value="Genomic_DNA"/>
</dbReference>
<evidence type="ECO:0008006" key="5">
    <source>
        <dbReference type="Google" id="ProtNLM"/>
    </source>
</evidence>
<dbReference type="InterPro" id="IPR040898">
    <property type="entry name" value="CxC6"/>
</dbReference>
<sequence>MSLQQITAAIQNCPELGLVSFHGLNLFIRYASLARESIEVSQHNKLECPTELPSYILRTLATALGEKDTRLTEICWTAFRELVWTQPIISPTVDEILAYNDASVCHQTSFRHLYPPTRSCKTADCVNHRDDENILTLGELLTHTATLFTLEHGALPVYTTSLNPRVACKTRYYHNYHVHKKTSARTYYGGVPDVVQVAQHFFIESALLELFANNMVFGWLSATNCARIYNQALSTPRQHVLNNKLAFTAIYHNTKHLTPDDWNTTRLIRKEDTMNGFFLYSLLLDKAEHGGILMLPHDEQSQSDRMEQALAERNSAMEGTGQECYAHGLRSLLCLKMHAAACDGNTIGHRSCKVHDCQIPLPSLRQHFCADHQHLRLKCAVIECPLDIAPGHRTCNDPHHRALETAYFKRGEAMFQLRSRLKKAGVYVPDDSVANQAVEADHEVIFDLGPKGPVEIDPESCDGKPEAGNRRLRAIFGGRWTHNEQLIMRTCGVILSRATLFGSEAVSALFAKATFPTPESTPEYFIFDNNCKLDAHQRAINDQHFKNTGKPTNVWFGGYIAIVRDMEVTRYNFFLDEMIKHRNRYVVAELKAKGHSPWTIPTEAIFSDAIQL</sequence>
<feature type="domain" description="CxC6 like cysteine cluster associated with KDZ" evidence="2">
    <location>
        <begin position="342"/>
        <end position="405"/>
    </location>
</feature>
<evidence type="ECO:0000313" key="3">
    <source>
        <dbReference type="EMBL" id="KAJ7019165.1"/>
    </source>
</evidence>
<dbReference type="Pfam" id="PF18718">
    <property type="entry name" value="CxC5"/>
    <property type="match status" value="1"/>
</dbReference>
<comment type="caution">
    <text evidence="3">The sequence shown here is derived from an EMBL/GenBank/DDBJ whole genome shotgun (WGS) entry which is preliminary data.</text>
</comment>
<gene>
    <name evidence="3" type="ORF">C8F04DRAFT_1276636</name>
</gene>
<dbReference type="AlphaFoldDB" id="A0AAD6S3B5"/>
<dbReference type="Pfam" id="PF18721">
    <property type="entry name" value="CxC6"/>
    <property type="match status" value="1"/>
</dbReference>
<dbReference type="InterPro" id="IPR041539">
    <property type="entry name" value="CxC5"/>
</dbReference>